<dbReference type="Gene3D" id="3.20.20.140">
    <property type="entry name" value="Metal-dependent hydrolases"/>
    <property type="match status" value="1"/>
</dbReference>
<dbReference type="AlphaFoldDB" id="A0A915MZC4"/>
<dbReference type="GO" id="GO:0008033">
    <property type="term" value="P:tRNA processing"/>
    <property type="evidence" value="ECO:0007669"/>
    <property type="project" value="UniProtKB-KW"/>
</dbReference>
<dbReference type="PANTHER" id="PTHR13031:SF0">
    <property type="entry name" value="RIBONUCLEASE P PROTEIN SUBUNIT P30"/>
    <property type="match status" value="1"/>
</dbReference>
<keyword evidence="4" id="KW-1185">Reference proteome</keyword>
<evidence type="ECO:0000313" key="4">
    <source>
        <dbReference type="Proteomes" id="UP000887561"/>
    </source>
</evidence>
<reference evidence="5" key="1">
    <citation type="submission" date="2022-11" db="UniProtKB">
        <authorList>
            <consortium name="WormBaseParasite"/>
        </authorList>
    </citation>
    <scope>IDENTIFICATION</scope>
</reference>
<dbReference type="Pfam" id="PF01876">
    <property type="entry name" value="RNase_P_p30"/>
    <property type="match status" value="1"/>
</dbReference>
<comment type="similarity">
    <text evidence="2">Belongs to the eukaryotic/archaeal RNase P protein component 3 family.</text>
</comment>
<accession>A0A915MZC4</accession>
<dbReference type="WBParaSite" id="scaffold6598_cov281.g11050">
    <property type="protein sequence ID" value="scaffold6598_cov281.g11050"/>
    <property type="gene ID" value="scaffold6598_cov281.g11050"/>
</dbReference>
<dbReference type="InterPro" id="IPR002738">
    <property type="entry name" value="RNase_P_p30"/>
</dbReference>
<evidence type="ECO:0000256" key="3">
    <source>
        <dbReference type="ARBA" id="ARBA00022694"/>
    </source>
</evidence>
<organism evidence="4 5">
    <name type="scientific">Meloidogyne javanica</name>
    <name type="common">Root-knot nematode worm</name>
    <dbReference type="NCBI Taxonomy" id="6303"/>
    <lineage>
        <taxon>Eukaryota</taxon>
        <taxon>Metazoa</taxon>
        <taxon>Ecdysozoa</taxon>
        <taxon>Nematoda</taxon>
        <taxon>Chromadorea</taxon>
        <taxon>Rhabditida</taxon>
        <taxon>Tylenchina</taxon>
        <taxon>Tylenchomorpha</taxon>
        <taxon>Tylenchoidea</taxon>
        <taxon>Meloidogynidae</taxon>
        <taxon>Meloidogyninae</taxon>
        <taxon>Meloidogyne</taxon>
        <taxon>Meloidogyne incognita group</taxon>
    </lineage>
</organism>
<protein>
    <submittedName>
        <fullName evidence="5">Ribonuclease P protein subunit p30</fullName>
    </submittedName>
</protein>
<dbReference type="InterPro" id="IPR016195">
    <property type="entry name" value="Pol/histidinol_Pase-like"/>
</dbReference>
<proteinExistence type="inferred from homology"/>
<keyword evidence="3" id="KW-0819">tRNA processing</keyword>
<dbReference type="GO" id="GO:0003723">
    <property type="term" value="F:RNA binding"/>
    <property type="evidence" value="ECO:0007669"/>
    <property type="project" value="TreeGrafter"/>
</dbReference>
<evidence type="ECO:0000313" key="5">
    <source>
        <dbReference type="WBParaSite" id="scaffold6598_cov281.g11050"/>
    </source>
</evidence>
<evidence type="ECO:0000256" key="1">
    <source>
        <dbReference type="ARBA" id="ARBA00004123"/>
    </source>
</evidence>
<comment type="subcellular location">
    <subcellularLocation>
        <location evidence="1">Nucleus</location>
    </subcellularLocation>
</comment>
<dbReference type="Proteomes" id="UP000887561">
    <property type="component" value="Unplaced"/>
</dbReference>
<dbReference type="GO" id="GO:0005655">
    <property type="term" value="C:nucleolar ribonuclease P complex"/>
    <property type="evidence" value="ECO:0007669"/>
    <property type="project" value="TreeGrafter"/>
</dbReference>
<sequence length="338" mass="38311">METRPEQRGPKLRNRNYAGQKVIHFADLNIKHRGNPKQTLANVKRAVRMGYDAVVINIDIGNYSQVDIDNLQQPPNKKKKIQQKKEAIEESSTETIIPDPFILNESELAISTFLQNGKSFRQFSRLTVTLDENSVHKFQHDARVKKYDIIAVRVPNEQLLLTLQRKGDFVDLVTLDGINSDVRDVSWLFKQKIVQSCVNVGIYFEITYSKALQGSERRRQFFSCARKLIEITRGGNGIILSSGADESISLRAPYDVGNLSTLFGLPLMTGRKLISENAQNVLLRAQTRKTIKGAIHVTNFSTKTPIIPSATGQDCVQMFKQLSKIEEFRAEMNEMNQV</sequence>
<dbReference type="SUPFAM" id="SSF89550">
    <property type="entry name" value="PHP domain-like"/>
    <property type="match status" value="1"/>
</dbReference>
<name>A0A915MZC4_MELJA</name>
<evidence type="ECO:0000256" key="2">
    <source>
        <dbReference type="ARBA" id="ARBA00007331"/>
    </source>
</evidence>
<dbReference type="PANTHER" id="PTHR13031">
    <property type="entry name" value="RIBONUCLEASE P SUBUNIT P30"/>
    <property type="match status" value="1"/>
</dbReference>